<dbReference type="InterPro" id="IPR000182">
    <property type="entry name" value="GNAT_dom"/>
</dbReference>
<dbReference type="Pfam" id="PF13508">
    <property type="entry name" value="Acetyltransf_7"/>
    <property type="match status" value="1"/>
</dbReference>
<dbReference type="PROSITE" id="PS51186">
    <property type="entry name" value="GNAT"/>
    <property type="match status" value="1"/>
</dbReference>
<dbReference type="InterPro" id="IPR016181">
    <property type="entry name" value="Acyl_CoA_acyltransferase"/>
</dbReference>
<dbReference type="GO" id="GO:0016747">
    <property type="term" value="F:acyltransferase activity, transferring groups other than amino-acyl groups"/>
    <property type="evidence" value="ECO:0007669"/>
    <property type="project" value="InterPro"/>
</dbReference>
<evidence type="ECO:0000259" key="3">
    <source>
        <dbReference type="PROSITE" id="PS51186"/>
    </source>
</evidence>
<keyword evidence="2" id="KW-0012">Acyltransferase</keyword>
<evidence type="ECO:0000313" key="4">
    <source>
        <dbReference type="EMBL" id="KOS09877.1"/>
    </source>
</evidence>
<evidence type="ECO:0000256" key="1">
    <source>
        <dbReference type="ARBA" id="ARBA00022679"/>
    </source>
</evidence>
<dbReference type="SUPFAM" id="SSF55729">
    <property type="entry name" value="Acyl-CoA N-acyltransferases (Nat)"/>
    <property type="match status" value="1"/>
</dbReference>
<name>A0A0M8MGX9_9MICO</name>
<proteinExistence type="predicted"/>
<keyword evidence="5" id="KW-1185">Reference proteome</keyword>
<dbReference type="Gene3D" id="3.40.630.30">
    <property type="match status" value="1"/>
</dbReference>
<reference evidence="4" key="1">
    <citation type="submission" date="2015-04" db="EMBL/GenBank/DDBJ databases">
        <title>Complete genome sequence of Microbacterium chocolatum SIT 101, a bacterium enantioselectively hydrolyzing mesomeric diesters.</title>
        <authorList>
            <person name="Li X."/>
            <person name="Xu Y."/>
        </authorList>
    </citation>
    <scope>NUCLEOTIDE SEQUENCE [LARGE SCALE GENOMIC DNA]</scope>
    <source>
        <strain evidence="4">SIT 101</strain>
    </source>
</reference>
<dbReference type="InterPro" id="IPR050832">
    <property type="entry name" value="Bact_Acetyltransf"/>
</dbReference>
<dbReference type="KEGG" id="mcw:A8L33_01135"/>
<organism evidence="4 5">
    <name type="scientific">Microbacterium aurantiacum</name>
    <dbReference type="NCBI Taxonomy" id="162393"/>
    <lineage>
        <taxon>Bacteria</taxon>
        <taxon>Bacillati</taxon>
        <taxon>Actinomycetota</taxon>
        <taxon>Actinomycetes</taxon>
        <taxon>Micrococcales</taxon>
        <taxon>Microbacteriaceae</taxon>
        <taxon>Microbacterium</taxon>
    </lineage>
</organism>
<dbReference type="PATRIC" id="fig|84292.3.peg.2720"/>
<protein>
    <submittedName>
        <fullName evidence="4">GCN5 family acetyltransferase</fullName>
    </submittedName>
</protein>
<gene>
    <name evidence="4" type="ORF">XI38_13380</name>
</gene>
<comment type="caution">
    <text evidence="4">The sequence shown here is derived from an EMBL/GenBank/DDBJ whole genome shotgun (WGS) entry which is preliminary data.</text>
</comment>
<dbReference type="Proteomes" id="UP000037737">
    <property type="component" value="Unassembled WGS sequence"/>
</dbReference>
<dbReference type="OrthoDB" id="9775595at2"/>
<dbReference type="EMBL" id="LAVO01000015">
    <property type="protein sequence ID" value="KOS09877.1"/>
    <property type="molecule type" value="Genomic_DNA"/>
</dbReference>
<dbReference type="PANTHER" id="PTHR43877">
    <property type="entry name" value="AMINOALKYLPHOSPHONATE N-ACETYLTRANSFERASE-RELATED-RELATED"/>
    <property type="match status" value="1"/>
</dbReference>
<dbReference type="CDD" id="cd04301">
    <property type="entry name" value="NAT_SF"/>
    <property type="match status" value="1"/>
</dbReference>
<evidence type="ECO:0000256" key="2">
    <source>
        <dbReference type="ARBA" id="ARBA00023315"/>
    </source>
</evidence>
<sequence length="193" mass="21711">MSSSSAPFKVRAYRPADEPGWLRCRVLSFLGTQYYDDVKQHRTVLTEPSIAFVAVSPTGDIIGILDVEIDGKAATIDTVATHPDHQGAGVGAALLREALSQLEAARVETLDAWTREDVAANRWYRSHGFSEQYRYLHVYLNDGDDDADFVTPDGLSAPVSAFLHGRIEDEARMRARFRRVYVCRQYHRPIMQP</sequence>
<keyword evidence="1" id="KW-0808">Transferase</keyword>
<accession>A0A0M8MGX9</accession>
<evidence type="ECO:0000313" key="5">
    <source>
        <dbReference type="Proteomes" id="UP000037737"/>
    </source>
</evidence>
<dbReference type="AlphaFoldDB" id="A0A0M8MGX9"/>
<feature type="domain" description="N-acetyltransferase" evidence="3">
    <location>
        <begin position="8"/>
        <end position="158"/>
    </location>
</feature>